<feature type="transmembrane region" description="Helical" evidence="14">
    <location>
        <begin position="141"/>
        <end position="165"/>
    </location>
</feature>
<evidence type="ECO:0000256" key="3">
    <source>
        <dbReference type="ARBA" id="ARBA00010747"/>
    </source>
</evidence>
<feature type="transmembrane region" description="Helical" evidence="14">
    <location>
        <begin position="246"/>
        <end position="267"/>
    </location>
</feature>
<evidence type="ECO:0000256" key="13">
    <source>
        <dbReference type="SAM" id="MobiDB-lite"/>
    </source>
</evidence>
<dbReference type="GO" id="GO:0008863">
    <property type="term" value="F:formate dehydrogenase (NAD+) activity"/>
    <property type="evidence" value="ECO:0007669"/>
    <property type="project" value="InterPro"/>
</dbReference>
<accession>A0A3B0RBL2</accession>
<evidence type="ECO:0000259" key="15">
    <source>
        <dbReference type="Pfam" id="PF01292"/>
    </source>
</evidence>
<dbReference type="InterPro" id="IPR011577">
    <property type="entry name" value="Cyt_b561_bac/Ni-Hgenase"/>
</dbReference>
<keyword evidence="12 14" id="KW-0472">Membrane</keyword>
<evidence type="ECO:0000256" key="8">
    <source>
        <dbReference type="ARBA" id="ARBA00022723"/>
    </source>
</evidence>
<reference evidence="16" key="1">
    <citation type="submission" date="2018-06" db="EMBL/GenBank/DDBJ databases">
        <authorList>
            <person name="Zhirakovskaya E."/>
        </authorList>
    </citation>
    <scope>NUCLEOTIDE SEQUENCE</scope>
</reference>
<evidence type="ECO:0000256" key="4">
    <source>
        <dbReference type="ARBA" id="ARBA00022448"/>
    </source>
</evidence>
<dbReference type="NCBIfam" id="TIGR01583">
    <property type="entry name" value="formate-DH-gamm"/>
    <property type="match status" value="1"/>
</dbReference>
<dbReference type="EC" id="1.2.1.2" evidence="16"/>
<keyword evidence="16" id="KW-0560">Oxidoreductase</keyword>
<dbReference type="GO" id="GO:0009055">
    <property type="term" value="F:electron transfer activity"/>
    <property type="evidence" value="ECO:0007669"/>
    <property type="project" value="InterPro"/>
</dbReference>
<dbReference type="GO" id="GO:0015944">
    <property type="term" value="P:formate oxidation"/>
    <property type="evidence" value="ECO:0007669"/>
    <property type="project" value="TreeGrafter"/>
</dbReference>
<dbReference type="GO" id="GO:0036397">
    <property type="term" value="F:formate dehydrogenase (quinone) activity"/>
    <property type="evidence" value="ECO:0007669"/>
    <property type="project" value="TreeGrafter"/>
</dbReference>
<dbReference type="InterPro" id="IPR006471">
    <property type="entry name" value="Formate_DH_gsu"/>
</dbReference>
<dbReference type="Pfam" id="PF01292">
    <property type="entry name" value="Ni_hydr_CYTB"/>
    <property type="match status" value="1"/>
</dbReference>
<dbReference type="GO" id="GO:0009326">
    <property type="term" value="C:formate dehydrogenase complex"/>
    <property type="evidence" value="ECO:0007669"/>
    <property type="project" value="InterPro"/>
</dbReference>
<protein>
    <submittedName>
        <fullName evidence="16">Formate dehydrogenase -O, gamma subunit</fullName>
        <ecNumber evidence="16">1.2.1.2</ecNumber>
    </submittedName>
</protein>
<keyword evidence="8" id="KW-0479">Metal-binding</keyword>
<comment type="similarity">
    <text evidence="3">Belongs to the formate dehydrogenase gamma subunit family.</text>
</comment>
<dbReference type="PANTHER" id="PTHR30074">
    <property type="entry name" value="FORMATE DEHYDROGENASE, NITRATE-INDUCIBLE, CYTOCHROME B556 FDN SUBUNIT"/>
    <property type="match status" value="1"/>
</dbReference>
<keyword evidence="9" id="KW-0249">Electron transport</keyword>
<dbReference type="AlphaFoldDB" id="A0A3B0RBL2"/>
<evidence type="ECO:0000256" key="7">
    <source>
        <dbReference type="ARBA" id="ARBA00022692"/>
    </source>
</evidence>
<evidence type="ECO:0000256" key="12">
    <source>
        <dbReference type="ARBA" id="ARBA00023136"/>
    </source>
</evidence>
<evidence type="ECO:0000256" key="11">
    <source>
        <dbReference type="ARBA" id="ARBA00023004"/>
    </source>
</evidence>
<dbReference type="GO" id="GO:0009061">
    <property type="term" value="P:anaerobic respiration"/>
    <property type="evidence" value="ECO:0007669"/>
    <property type="project" value="TreeGrafter"/>
</dbReference>
<dbReference type="PANTHER" id="PTHR30074:SF6">
    <property type="entry name" value="FORMATE DEHYDROGENASE GAMMA SUBUNIT"/>
    <property type="match status" value="1"/>
</dbReference>
<evidence type="ECO:0000313" key="16">
    <source>
        <dbReference type="EMBL" id="VAV89431.1"/>
    </source>
</evidence>
<dbReference type="InterPro" id="IPR051817">
    <property type="entry name" value="FDH_cytochrome_b556_subunit"/>
</dbReference>
<dbReference type="GO" id="GO:0005886">
    <property type="term" value="C:plasma membrane"/>
    <property type="evidence" value="ECO:0007669"/>
    <property type="project" value="UniProtKB-SubCell"/>
</dbReference>
<feature type="domain" description="Cytochrome b561 bacterial/Ni-hydrogenase" evidence="15">
    <location>
        <begin position="137"/>
        <end position="322"/>
    </location>
</feature>
<dbReference type="GO" id="GO:0046872">
    <property type="term" value="F:metal ion binding"/>
    <property type="evidence" value="ECO:0007669"/>
    <property type="project" value="UniProtKB-KW"/>
</dbReference>
<feature type="region of interest" description="Disordered" evidence="13">
    <location>
        <begin position="31"/>
        <end position="55"/>
    </location>
</feature>
<name>A0A3B0RBL2_9ZZZZ</name>
<evidence type="ECO:0000256" key="6">
    <source>
        <dbReference type="ARBA" id="ARBA00022617"/>
    </source>
</evidence>
<keyword evidence="5" id="KW-1003">Cell membrane</keyword>
<evidence type="ECO:0000256" key="14">
    <source>
        <dbReference type="SAM" id="Phobius"/>
    </source>
</evidence>
<feature type="transmembrane region" description="Helical" evidence="14">
    <location>
        <begin position="101"/>
        <end position="120"/>
    </location>
</feature>
<keyword evidence="7 14" id="KW-0812">Transmembrane</keyword>
<keyword evidence="4" id="KW-0813">Transport</keyword>
<proteinExistence type="inferred from homology"/>
<keyword evidence="10 14" id="KW-1133">Transmembrane helix</keyword>
<keyword evidence="11" id="KW-0408">Iron</keyword>
<feature type="transmembrane region" description="Helical" evidence="14">
    <location>
        <begin position="287"/>
        <end position="307"/>
    </location>
</feature>
<evidence type="ECO:0000256" key="2">
    <source>
        <dbReference type="ARBA" id="ARBA00004651"/>
    </source>
</evidence>
<comment type="cofactor">
    <cofactor evidence="1">
        <name>heme</name>
        <dbReference type="ChEBI" id="CHEBI:30413"/>
    </cofactor>
</comment>
<organism evidence="16">
    <name type="scientific">hydrothermal vent metagenome</name>
    <dbReference type="NCBI Taxonomy" id="652676"/>
    <lineage>
        <taxon>unclassified sequences</taxon>
        <taxon>metagenomes</taxon>
        <taxon>ecological metagenomes</taxon>
    </lineage>
</organism>
<evidence type="ECO:0000256" key="9">
    <source>
        <dbReference type="ARBA" id="ARBA00022982"/>
    </source>
</evidence>
<gene>
    <name evidence="16" type="ORF">MNBD_ALPHA08-2532</name>
</gene>
<feature type="transmembrane region" description="Helical" evidence="14">
    <location>
        <begin position="192"/>
        <end position="214"/>
    </location>
</feature>
<evidence type="ECO:0000256" key="5">
    <source>
        <dbReference type="ARBA" id="ARBA00022475"/>
    </source>
</evidence>
<evidence type="ECO:0000256" key="1">
    <source>
        <dbReference type="ARBA" id="ARBA00001971"/>
    </source>
</evidence>
<dbReference type="EMBL" id="UOEC01000060">
    <property type="protein sequence ID" value="VAV89431.1"/>
    <property type="molecule type" value="Genomic_DNA"/>
</dbReference>
<keyword evidence="6" id="KW-0349">Heme</keyword>
<dbReference type="SUPFAM" id="SSF81342">
    <property type="entry name" value="Transmembrane di-heme cytochromes"/>
    <property type="match status" value="1"/>
</dbReference>
<dbReference type="GO" id="GO:0022904">
    <property type="term" value="P:respiratory electron transport chain"/>
    <property type="evidence" value="ECO:0007669"/>
    <property type="project" value="InterPro"/>
</dbReference>
<sequence>MGLQKLVTALFLFALIIVSAASFTNSAQAQSVRPPSNAVNQPTEEQAGTSNTLGTESQSEYWRKLRYGAQGKVSIPDSKLGVLVQSEGWDWMQVRNGPLKTYGGFALAIIIAMLTFFFLYRGQIKVESGMSGTKILRFGKLARYGHWLNAIAFVLLALTGLNMLYGRTVLLPLIGPDGFSTITIIGKFVHNWGAFAFILGIVWIFVAFVGKNFLSKDDFGWVMKAGGMLKKGVHPPAKFFNFGEKVVFWISILGGIGIIVTGLALLFPYQLEFMPGELAVHKMQFASLWHSIIGLGLTVVIIGHIYIGTIGMEGSLSSMTNGYVDRNWAKEHHSLWLEELDEKASSKSVSKEPAE</sequence>
<dbReference type="Gene3D" id="1.20.950.20">
    <property type="entry name" value="Transmembrane di-heme cytochromes, Chain C"/>
    <property type="match status" value="1"/>
</dbReference>
<evidence type="ECO:0000256" key="10">
    <source>
        <dbReference type="ARBA" id="ARBA00022989"/>
    </source>
</evidence>
<comment type="subcellular location">
    <subcellularLocation>
        <location evidence="2">Cell membrane</location>
        <topology evidence="2">Multi-pass membrane protein</topology>
    </subcellularLocation>
</comment>
<dbReference type="InterPro" id="IPR016174">
    <property type="entry name" value="Di-haem_cyt_TM"/>
</dbReference>